<evidence type="ECO:0000259" key="2">
    <source>
        <dbReference type="Pfam" id="PF03732"/>
    </source>
</evidence>
<sequence length="311" mass="35208">MAHNCHSKPLIGTTQPSRAESLIDIAPAIHGRARELPEILARSQRRCTLTCHHTHPPLEKIADFKAKKAIFKENEQVPSVTNAPREVLPTSTASPPPPLGFPNHRSILPRPGALPMIYAQAMHQMLPAYYYPIHVNLPDRKIAEEREKRIAALEAIHLRKNCRNPDLPRERCTPRKTNEEMDKESTIKNDQTNERIDIFDKSHTQGDGSDTGPLTNDSDSDYVPTTWLKTASIVNFDHITLGFLSTFHSRVRTRKAIDHLTLIKQGPNESLKPFTKWFSDACLEIDDSADEDAIKAYMKGVKDEHLFYALE</sequence>
<organism evidence="3 4">
    <name type="scientific">Corchorus olitorius</name>
    <dbReference type="NCBI Taxonomy" id="93759"/>
    <lineage>
        <taxon>Eukaryota</taxon>
        <taxon>Viridiplantae</taxon>
        <taxon>Streptophyta</taxon>
        <taxon>Embryophyta</taxon>
        <taxon>Tracheophyta</taxon>
        <taxon>Spermatophyta</taxon>
        <taxon>Magnoliopsida</taxon>
        <taxon>eudicotyledons</taxon>
        <taxon>Gunneridae</taxon>
        <taxon>Pentapetalae</taxon>
        <taxon>rosids</taxon>
        <taxon>malvids</taxon>
        <taxon>Malvales</taxon>
        <taxon>Malvaceae</taxon>
        <taxon>Grewioideae</taxon>
        <taxon>Apeibeae</taxon>
        <taxon>Corchorus</taxon>
    </lineage>
</organism>
<comment type="caution">
    <text evidence="3">The sequence shown here is derived from an EMBL/GenBank/DDBJ whole genome shotgun (WGS) entry which is preliminary data.</text>
</comment>
<feature type="compositionally biased region" description="Polar residues" evidence="1">
    <location>
        <begin position="205"/>
        <end position="217"/>
    </location>
</feature>
<proteinExistence type="predicted"/>
<dbReference type="InterPro" id="IPR005162">
    <property type="entry name" value="Retrotrans_gag_dom"/>
</dbReference>
<dbReference type="EMBL" id="AWUE01020464">
    <property type="protein sequence ID" value="OMO68028.1"/>
    <property type="molecule type" value="Genomic_DNA"/>
</dbReference>
<feature type="compositionally biased region" description="Basic and acidic residues" evidence="1">
    <location>
        <begin position="167"/>
        <end position="204"/>
    </location>
</feature>
<evidence type="ECO:0000256" key="1">
    <source>
        <dbReference type="SAM" id="MobiDB-lite"/>
    </source>
</evidence>
<dbReference type="Pfam" id="PF03732">
    <property type="entry name" value="Retrotrans_gag"/>
    <property type="match status" value="1"/>
</dbReference>
<dbReference type="OrthoDB" id="1752047at2759"/>
<name>A0A1R3HCE1_9ROSI</name>
<feature type="domain" description="Retrotransposon gag" evidence="2">
    <location>
        <begin position="227"/>
        <end position="302"/>
    </location>
</feature>
<feature type="region of interest" description="Disordered" evidence="1">
    <location>
        <begin position="167"/>
        <end position="219"/>
    </location>
</feature>
<keyword evidence="4" id="KW-1185">Reference proteome</keyword>
<protein>
    <submittedName>
        <fullName evidence="3">Retrotransposon gag protein</fullName>
    </submittedName>
</protein>
<evidence type="ECO:0000313" key="3">
    <source>
        <dbReference type="EMBL" id="OMO68028.1"/>
    </source>
</evidence>
<evidence type="ECO:0000313" key="4">
    <source>
        <dbReference type="Proteomes" id="UP000187203"/>
    </source>
</evidence>
<reference evidence="4" key="1">
    <citation type="submission" date="2013-09" db="EMBL/GenBank/DDBJ databases">
        <title>Corchorus olitorius genome sequencing.</title>
        <authorList>
            <person name="Alam M."/>
            <person name="Haque M.S."/>
            <person name="Islam M.S."/>
            <person name="Emdad E.M."/>
            <person name="Islam M.M."/>
            <person name="Ahmed B."/>
            <person name="Halim A."/>
            <person name="Hossen Q.M.M."/>
            <person name="Hossain M.Z."/>
            <person name="Ahmed R."/>
            <person name="Khan M.M."/>
            <person name="Islam R."/>
            <person name="Rashid M.M."/>
            <person name="Khan S.A."/>
            <person name="Rahman M.S."/>
            <person name="Alam M."/>
            <person name="Yahiya A.S."/>
            <person name="Khan M.S."/>
            <person name="Azam M.S."/>
            <person name="Haque T."/>
            <person name="Lashkar M.Z.H."/>
            <person name="Akhand A.I."/>
            <person name="Morshed G."/>
            <person name="Roy S."/>
            <person name="Uddin K.S."/>
            <person name="Rabeya T."/>
            <person name="Hossain A.S."/>
            <person name="Chowdhury A."/>
            <person name="Snigdha A.R."/>
            <person name="Mortoza M.S."/>
            <person name="Matin S.A."/>
            <person name="Hoque S.M.E."/>
            <person name="Islam M.K."/>
            <person name="Roy D.K."/>
            <person name="Haider R."/>
            <person name="Moosa M.M."/>
            <person name="Elias S.M."/>
            <person name="Hasan A.M."/>
            <person name="Jahan S."/>
            <person name="Shafiuddin M."/>
            <person name="Mahmood N."/>
            <person name="Shommy N.S."/>
        </authorList>
    </citation>
    <scope>NUCLEOTIDE SEQUENCE [LARGE SCALE GENOMIC DNA]</scope>
    <source>
        <strain evidence="4">cv. O-4</strain>
    </source>
</reference>
<dbReference type="AlphaFoldDB" id="A0A1R3HCE1"/>
<gene>
    <name evidence="3" type="ORF">COLO4_29930</name>
</gene>
<accession>A0A1R3HCE1</accession>
<dbReference type="Proteomes" id="UP000187203">
    <property type="component" value="Unassembled WGS sequence"/>
</dbReference>